<protein>
    <submittedName>
        <fullName evidence="6">Metal ABC transporter substrate-binding protein</fullName>
    </submittedName>
</protein>
<sequence>MPLTRIRALTATLALLAGLAGAAGCGRPADRDPAHVDMVAAFYPLQFVAERVGGDDVRVTALAQPGAEPHDLELTPRQVGSVSDAELAVYLRGFQPAVDEAIRQNAADRAFDVAAVQPLRAAVEAHPDGVAALVGHESADTGGKDPHVWLDPIRLAAIADALAGRLAGADPAHAAGYAARAAALRADLTALDRQYAAGLRTCQRRELVTSHEAFGYLADRYRLEQVGIAGLTPEQEPPPQRLAAVARDARAHGTTTIFFESLASPRVAETIAREVGARTAVLDPIESRQPGATGDYLTMMRGNLAALRTALGCS</sequence>
<proteinExistence type="inferred from homology"/>
<gene>
    <name evidence="6" type="ORF">ACFFHU_10170</name>
</gene>
<dbReference type="InterPro" id="IPR006128">
    <property type="entry name" value="Lipoprotein_PsaA-like"/>
</dbReference>
<name>A0ABV6NWP9_9ACTN</name>
<dbReference type="PRINTS" id="PR00690">
    <property type="entry name" value="ADHESNFAMILY"/>
</dbReference>
<evidence type="ECO:0000256" key="1">
    <source>
        <dbReference type="ARBA" id="ARBA00011028"/>
    </source>
</evidence>
<keyword evidence="3 5" id="KW-0732">Signal</keyword>
<dbReference type="EMBL" id="JBHLUE010000006">
    <property type="protein sequence ID" value="MFC0564498.1"/>
    <property type="molecule type" value="Genomic_DNA"/>
</dbReference>
<dbReference type="SUPFAM" id="SSF53807">
    <property type="entry name" value="Helical backbone' metal receptor"/>
    <property type="match status" value="1"/>
</dbReference>
<feature type="signal peptide" evidence="5">
    <location>
        <begin position="1"/>
        <end position="22"/>
    </location>
</feature>
<dbReference type="InterPro" id="IPR006127">
    <property type="entry name" value="ZnuA-like"/>
</dbReference>
<evidence type="ECO:0000256" key="4">
    <source>
        <dbReference type="RuleBase" id="RU003512"/>
    </source>
</evidence>
<dbReference type="Proteomes" id="UP001589894">
    <property type="component" value="Unassembled WGS sequence"/>
</dbReference>
<dbReference type="Gene3D" id="3.40.50.1980">
    <property type="entry name" value="Nitrogenase molybdenum iron protein domain"/>
    <property type="match status" value="2"/>
</dbReference>
<accession>A0ABV6NWP9</accession>
<evidence type="ECO:0000313" key="7">
    <source>
        <dbReference type="Proteomes" id="UP001589894"/>
    </source>
</evidence>
<organism evidence="6 7">
    <name type="scientific">Plantactinospora siamensis</name>
    <dbReference type="NCBI Taxonomy" id="555372"/>
    <lineage>
        <taxon>Bacteria</taxon>
        <taxon>Bacillati</taxon>
        <taxon>Actinomycetota</taxon>
        <taxon>Actinomycetes</taxon>
        <taxon>Micromonosporales</taxon>
        <taxon>Micromonosporaceae</taxon>
        <taxon>Plantactinospora</taxon>
    </lineage>
</organism>
<keyword evidence="2 4" id="KW-0813">Transport</keyword>
<comment type="similarity">
    <text evidence="1 4">Belongs to the bacterial solute-binding protein 9 family.</text>
</comment>
<dbReference type="PROSITE" id="PS51257">
    <property type="entry name" value="PROKAR_LIPOPROTEIN"/>
    <property type="match status" value="1"/>
</dbReference>
<dbReference type="Pfam" id="PF01297">
    <property type="entry name" value="ZnuA"/>
    <property type="match status" value="1"/>
</dbReference>
<evidence type="ECO:0000256" key="2">
    <source>
        <dbReference type="ARBA" id="ARBA00022448"/>
    </source>
</evidence>
<evidence type="ECO:0000313" key="6">
    <source>
        <dbReference type="EMBL" id="MFC0564498.1"/>
    </source>
</evidence>
<feature type="chain" id="PRO_5045651834" evidence="5">
    <location>
        <begin position="23"/>
        <end position="314"/>
    </location>
</feature>
<dbReference type="RefSeq" id="WP_377337535.1">
    <property type="nucleotide sequence ID" value="NZ_JBHLUE010000006.1"/>
</dbReference>
<comment type="caution">
    <text evidence="6">The sequence shown here is derived from an EMBL/GenBank/DDBJ whole genome shotgun (WGS) entry which is preliminary data.</text>
</comment>
<dbReference type="PANTHER" id="PTHR42953:SF3">
    <property type="entry name" value="HIGH-AFFINITY ZINC UPTAKE SYSTEM PROTEIN ZNUA"/>
    <property type="match status" value="1"/>
</dbReference>
<dbReference type="PANTHER" id="PTHR42953">
    <property type="entry name" value="HIGH-AFFINITY ZINC UPTAKE SYSTEM PROTEIN ZNUA-RELATED"/>
    <property type="match status" value="1"/>
</dbReference>
<dbReference type="InterPro" id="IPR050492">
    <property type="entry name" value="Bact_metal-bind_prot9"/>
</dbReference>
<reference evidence="6 7" key="1">
    <citation type="submission" date="2024-09" db="EMBL/GenBank/DDBJ databases">
        <authorList>
            <person name="Sun Q."/>
            <person name="Mori K."/>
        </authorList>
    </citation>
    <scope>NUCLEOTIDE SEQUENCE [LARGE SCALE GENOMIC DNA]</scope>
    <source>
        <strain evidence="6 7">TBRC 2205</strain>
    </source>
</reference>
<evidence type="ECO:0000256" key="5">
    <source>
        <dbReference type="SAM" id="SignalP"/>
    </source>
</evidence>
<keyword evidence="7" id="KW-1185">Reference proteome</keyword>
<evidence type="ECO:0000256" key="3">
    <source>
        <dbReference type="ARBA" id="ARBA00022729"/>
    </source>
</evidence>